<proteinExistence type="inferred from homology"/>
<evidence type="ECO:0000256" key="13">
    <source>
        <dbReference type="SAM" id="MobiDB-lite"/>
    </source>
</evidence>
<comment type="subcellular location">
    <subcellularLocation>
        <location evidence="1">Cytoplasmic vesicle</location>
        <location evidence="1">COPII-coated vesicle membrane</location>
        <topology evidence="1">Peripheral membrane protein</topology>
        <orientation evidence="1">Cytoplasmic side</orientation>
    </subcellularLocation>
    <subcellularLocation>
        <location evidence="3">Endoplasmic reticulum membrane</location>
        <topology evidence="3">Peripheral membrane protein</topology>
        <orientation evidence="3">Cytoplasmic side</orientation>
    </subcellularLocation>
    <subcellularLocation>
        <location evidence="2">Golgi apparatus membrane</location>
    </subcellularLocation>
</comment>
<feature type="compositionally biased region" description="Low complexity" evidence="13">
    <location>
        <begin position="95"/>
        <end position="117"/>
    </location>
</feature>
<dbReference type="GO" id="GO:0008270">
    <property type="term" value="F:zinc ion binding"/>
    <property type="evidence" value="ECO:0007669"/>
    <property type="project" value="InterPro"/>
</dbReference>
<dbReference type="Pfam" id="PF00626">
    <property type="entry name" value="Gelsolin"/>
    <property type="match status" value="1"/>
</dbReference>
<dbReference type="InterPro" id="IPR012990">
    <property type="entry name" value="Beta-sandwich_Sec23_24"/>
</dbReference>
<evidence type="ECO:0000259" key="18">
    <source>
        <dbReference type="Pfam" id="PF08033"/>
    </source>
</evidence>
<dbReference type="SUPFAM" id="SSF82919">
    <property type="entry name" value="Zn-finger domain of Sec23/24"/>
    <property type="match status" value="1"/>
</dbReference>
<keyword evidence="12" id="KW-0968">Cytoplasmic vesicle</keyword>
<dbReference type="InterPro" id="IPR006900">
    <property type="entry name" value="Sec23/24_helical_dom"/>
</dbReference>
<reference evidence="20" key="2">
    <citation type="submission" date="2020-10" db="UniProtKB">
        <authorList>
            <consortium name="WormBaseParasite"/>
        </authorList>
    </citation>
    <scope>IDENTIFICATION</scope>
</reference>
<dbReference type="InterPro" id="IPR006896">
    <property type="entry name" value="Sec23/24_trunk_dom"/>
</dbReference>
<feature type="domain" description="Gelsolin-like" evidence="14">
    <location>
        <begin position="912"/>
        <end position="971"/>
    </location>
</feature>
<evidence type="ECO:0000256" key="3">
    <source>
        <dbReference type="ARBA" id="ARBA00004397"/>
    </source>
</evidence>
<evidence type="ECO:0000256" key="2">
    <source>
        <dbReference type="ARBA" id="ARBA00004394"/>
    </source>
</evidence>
<sequence>MQNNAYPQPMGPFPGAQQQSRPPFPVKQAPSQQSFPQAAPPAPFPQAVKPMQTPVVSPFQQTGFSGSQAPVYGGQPSRSPFPGAGFANSSPAPPQQQQQQPSPFPQATPATSAQFPSPFQPPAANVASSMPPQGGQPGFPSAPFPQAVQQQQPKPAPFPQASQYGGYPQSSAPQQQQYNAAPSKSLTQVSQPIPQPQGGNPPGFPPLPGQNAVPNANQPQPLSNQFQQPPAGNRVPQLPQAQQIPPSQQFQQPLSNGYAGGAFPQQNNINGQQQANNLNQMNNQFQQFGFGTGANVQAQPRYLDLCTERNLWGYGLEDNKTILPSSVCNNTLPNNTAIFRCSVSAIPESADLVKKCRLPLGLTLHPFRDQRNLHILQTTIVRCRYCRAYINPYVYMSDSRHWRCNICYRSNDLPDDFCYDRERRSYGDPSGRPEIQNTTVEFIATSDYMLRPPQPACYFFVLDTSAQAVNSKYLHILSEQLTICLDQLPGSEDALIGFMCVDSSLHYFQFNDGESSPRHLIVSDVDEPFLPADNGLFVKLKQFREPIRSFIQSLPDIFEGDNRPTSNCVGTAVQSVFDLINEIGGRVSVFQASLPDIGAGALKARDPNDRRPQSFGPSTDYYKRLALESTGKQISYDLFVLGHKSIDLATLAEMCKVSGGAVYHFPNYHSLHNIPQTKRFEKQLNRYLTRKIGFEAVLRIRCSRGLSLHSFYGNFFVRSTDLLALPTVSPDAALGAQIQVDENLSGQQTVCFQAALLYTSSKGDRRIRVHTMCLPVCSEFGTLFEQFDVHASVSLLSKMASDRAMSGGDLADCREGIVNAAVDALGSYNRSVGLRDNVIYAPFNGQLKFFVVYVLGLLKHKTFSSASSSGLTTDDQVAMMLLFRNAPIEVILNEVYPVLFPIHTLQPEVEGLPQRLPLTYERVNSDGIYLLDTGNYVYLYVCSTASPQVIEALFGVQSYSQIDEDFTIQQLPNPFSERFFALLRAIQKLRANYFAPLITIREDSQRRSLFTSRLVEDRTENSHSYIEFLHHVRHEMQR</sequence>
<dbReference type="InterPro" id="IPR036465">
    <property type="entry name" value="vWFA_dom_sf"/>
</dbReference>
<dbReference type="GO" id="GO:0030127">
    <property type="term" value="C:COPII vesicle coat"/>
    <property type="evidence" value="ECO:0007669"/>
    <property type="project" value="InterPro"/>
</dbReference>
<feature type="domain" description="Sec23/Sec24 beta-sandwich" evidence="18">
    <location>
        <begin position="693"/>
        <end position="776"/>
    </location>
</feature>
<evidence type="ECO:0000256" key="7">
    <source>
        <dbReference type="ARBA" id="ARBA00022824"/>
    </source>
</evidence>
<dbReference type="Pfam" id="PF04815">
    <property type="entry name" value="Sec23_helical"/>
    <property type="match status" value="1"/>
</dbReference>
<feature type="domain" description="Zinc finger Sec23/Sec24-type" evidence="15">
    <location>
        <begin position="380"/>
        <end position="416"/>
    </location>
</feature>
<keyword evidence="19" id="KW-1185">Reference proteome</keyword>
<dbReference type="InterPro" id="IPR036174">
    <property type="entry name" value="Znf_Sec23_Sec24_sf"/>
</dbReference>
<dbReference type="PANTHER" id="PTHR13803:SF39">
    <property type="entry name" value="SECRETORY 24AB, ISOFORM A"/>
    <property type="match status" value="1"/>
</dbReference>
<accession>A0A7E4VFY4</accession>
<feature type="compositionally biased region" description="Polar residues" evidence="13">
    <location>
        <begin position="54"/>
        <end position="68"/>
    </location>
</feature>
<organism evidence="19 20">
    <name type="scientific">Panagrellus redivivus</name>
    <name type="common">Microworm</name>
    <dbReference type="NCBI Taxonomy" id="6233"/>
    <lineage>
        <taxon>Eukaryota</taxon>
        <taxon>Metazoa</taxon>
        <taxon>Ecdysozoa</taxon>
        <taxon>Nematoda</taxon>
        <taxon>Chromadorea</taxon>
        <taxon>Rhabditida</taxon>
        <taxon>Tylenchina</taxon>
        <taxon>Panagrolaimomorpha</taxon>
        <taxon>Panagrolaimoidea</taxon>
        <taxon>Panagrolaimidae</taxon>
        <taxon>Panagrellus</taxon>
    </lineage>
</organism>
<evidence type="ECO:0000256" key="5">
    <source>
        <dbReference type="ARBA" id="ARBA00022448"/>
    </source>
</evidence>
<feature type="compositionally biased region" description="Polar residues" evidence="13">
    <location>
        <begin position="212"/>
        <end position="230"/>
    </location>
</feature>
<keyword evidence="8" id="KW-0931">ER-Golgi transport</keyword>
<dbReference type="GO" id="GO:0000139">
    <property type="term" value="C:Golgi membrane"/>
    <property type="evidence" value="ECO:0007669"/>
    <property type="project" value="UniProtKB-SubCell"/>
</dbReference>
<protein>
    <submittedName>
        <fullName evidence="20">Protein transport protein Sec24C</fullName>
    </submittedName>
</protein>
<keyword evidence="6" id="KW-0963">Cytoplasm</keyword>
<dbReference type="SUPFAM" id="SSF82754">
    <property type="entry name" value="C-terminal, gelsolin-like domain of Sec23/24"/>
    <property type="match status" value="1"/>
</dbReference>
<dbReference type="SUPFAM" id="SSF81811">
    <property type="entry name" value="Helical domain of Sec23/24"/>
    <property type="match status" value="1"/>
</dbReference>
<feature type="domain" description="Sec23/Sec24 helical" evidence="17">
    <location>
        <begin position="788"/>
        <end position="891"/>
    </location>
</feature>
<dbReference type="Gene3D" id="1.20.120.730">
    <property type="entry name" value="Sec23/Sec24 helical domain"/>
    <property type="match status" value="1"/>
</dbReference>
<evidence type="ECO:0000259" key="15">
    <source>
        <dbReference type="Pfam" id="PF04810"/>
    </source>
</evidence>
<keyword evidence="10" id="KW-0333">Golgi apparatus</keyword>
<dbReference type="InterPro" id="IPR029006">
    <property type="entry name" value="ADF-H/Gelsolin-like_dom_sf"/>
</dbReference>
<dbReference type="InterPro" id="IPR036180">
    <property type="entry name" value="Gelsolin-like_dom_sf"/>
</dbReference>
<dbReference type="Pfam" id="PF04810">
    <property type="entry name" value="zf-Sec23_Sec24"/>
    <property type="match status" value="1"/>
</dbReference>
<keyword evidence="9" id="KW-0653">Protein transport</keyword>
<dbReference type="GO" id="GO:0090110">
    <property type="term" value="P:COPII-coated vesicle cargo loading"/>
    <property type="evidence" value="ECO:0007669"/>
    <property type="project" value="TreeGrafter"/>
</dbReference>
<dbReference type="SUPFAM" id="SSF81995">
    <property type="entry name" value="beta-sandwich domain of Sec23/24"/>
    <property type="match status" value="1"/>
</dbReference>
<dbReference type="Gene3D" id="3.40.50.410">
    <property type="entry name" value="von Willebrand factor, type A domain"/>
    <property type="match status" value="1"/>
</dbReference>
<dbReference type="SUPFAM" id="SSF53300">
    <property type="entry name" value="vWA-like"/>
    <property type="match status" value="1"/>
</dbReference>
<dbReference type="GO" id="GO:0000149">
    <property type="term" value="F:SNARE binding"/>
    <property type="evidence" value="ECO:0007669"/>
    <property type="project" value="TreeGrafter"/>
</dbReference>
<dbReference type="GO" id="GO:0005789">
    <property type="term" value="C:endoplasmic reticulum membrane"/>
    <property type="evidence" value="ECO:0007669"/>
    <property type="project" value="UniProtKB-SubCell"/>
</dbReference>
<evidence type="ECO:0000259" key="17">
    <source>
        <dbReference type="Pfam" id="PF04815"/>
    </source>
</evidence>
<dbReference type="Gene3D" id="2.60.40.1670">
    <property type="entry name" value="beta-sandwich domain of Sec23/24"/>
    <property type="match status" value="1"/>
</dbReference>
<feature type="compositionally biased region" description="Low complexity" evidence="13">
    <location>
        <begin position="28"/>
        <end position="37"/>
    </location>
</feature>
<evidence type="ECO:0000313" key="19">
    <source>
        <dbReference type="Proteomes" id="UP000492821"/>
    </source>
</evidence>
<feature type="domain" description="Sec23/Sec24 trunk" evidence="16">
    <location>
        <begin position="453"/>
        <end position="688"/>
    </location>
</feature>
<dbReference type="InterPro" id="IPR050550">
    <property type="entry name" value="SEC23_SEC24_subfamily"/>
</dbReference>
<evidence type="ECO:0000256" key="10">
    <source>
        <dbReference type="ARBA" id="ARBA00023034"/>
    </source>
</evidence>
<evidence type="ECO:0000259" key="14">
    <source>
        <dbReference type="Pfam" id="PF00626"/>
    </source>
</evidence>
<evidence type="ECO:0000313" key="20">
    <source>
        <dbReference type="WBParaSite" id="Pan_g20445.t1"/>
    </source>
</evidence>
<keyword evidence="5" id="KW-0813">Transport</keyword>
<evidence type="ECO:0000256" key="1">
    <source>
        <dbReference type="ARBA" id="ARBA00004299"/>
    </source>
</evidence>
<evidence type="ECO:0000256" key="9">
    <source>
        <dbReference type="ARBA" id="ARBA00022927"/>
    </source>
</evidence>
<keyword evidence="7" id="KW-0256">Endoplasmic reticulum</keyword>
<evidence type="ECO:0000256" key="4">
    <source>
        <dbReference type="ARBA" id="ARBA00008334"/>
    </source>
</evidence>
<feature type="compositionally biased region" description="Low complexity" evidence="13">
    <location>
        <begin position="139"/>
        <end position="183"/>
    </location>
</feature>
<dbReference type="Gene3D" id="3.40.20.10">
    <property type="entry name" value="Severin"/>
    <property type="match status" value="1"/>
</dbReference>
<dbReference type="InterPro" id="IPR007123">
    <property type="entry name" value="Gelsolin-like_dom"/>
</dbReference>
<dbReference type="Gene3D" id="2.30.30.380">
    <property type="entry name" value="Zn-finger domain of Sec23/24"/>
    <property type="match status" value="1"/>
</dbReference>
<evidence type="ECO:0000256" key="11">
    <source>
        <dbReference type="ARBA" id="ARBA00023136"/>
    </source>
</evidence>
<dbReference type="Pfam" id="PF08033">
    <property type="entry name" value="Sec23_BS"/>
    <property type="match status" value="1"/>
</dbReference>
<keyword evidence="11" id="KW-0472">Membrane</keyword>
<dbReference type="InterPro" id="IPR036175">
    <property type="entry name" value="Sec23/24_helical_dom_sf"/>
</dbReference>
<dbReference type="PANTHER" id="PTHR13803">
    <property type="entry name" value="SEC24-RELATED PROTEIN"/>
    <property type="match status" value="1"/>
</dbReference>
<feature type="region of interest" description="Disordered" evidence="13">
    <location>
        <begin position="1"/>
        <end position="270"/>
    </location>
</feature>
<evidence type="ECO:0000256" key="6">
    <source>
        <dbReference type="ARBA" id="ARBA00022490"/>
    </source>
</evidence>
<evidence type="ECO:0000259" key="16">
    <source>
        <dbReference type="Pfam" id="PF04811"/>
    </source>
</evidence>
<dbReference type="AlphaFoldDB" id="A0A7E4VFY4"/>
<comment type="similarity">
    <text evidence="4">Belongs to the SEC23/SEC24 family. SEC24 subfamily.</text>
</comment>
<evidence type="ECO:0000256" key="12">
    <source>
        <dbReference type="ARBA" id="ARBA00023329"/>
    </source>
</evidence>
<reference evidence="19" key="1">
    <citation type="journal article" date="2013" name="Genetics">
        <title>The draft genome and transcriptome of Panagrellus redivivus are shaped by the harsh demands of a free-living lifestyle.</title>
        <authorList>
            <person name="Srinivasan J."/>
            <person name="Dillman A.R."/>
            <person name="Macchietto M.G."/>
            <person name="Heikkinen L."/>
            <person name="Lakso M."/>
            <person name="Fracchia K.M."/>
            <person name="Antoshechkin I."/>
            <person name="Mortazavi A."/>
            <person name="Wong G."/>
            <person name="Sternberg P.W."/>
        </authorList>
    </citation>
    <scope>NUCLEOTIDE SEQUENCE [LARGE SCALE GENOMIC DNA]</scope>
    <source>
        <strain evidence="19">MT8872</strain>
    </source>
</reference>
<name>A0A7E4VFY4_PANRE</name>
<dbReference type="GO" id="GO:0070971">
    <property type="term" value="C:endoplasmic reticulum exit site"/>
    <property type="evidence" value="ECO:0007669"/>
    <property type="project" value="TreeGrafter"/>
</dbReference>
<dbReference type="Proteomes" id="UP000492821">
    <property type="component" value="Unassembled WGS sequence"/>
</dbReference>
<dbReference type="WBParaSite" id="Pan_g20445.t1">
    <property type="protein sequence ID" value="Pan_g20445.t1"/>
    <property type="gene ID" value="Pan_g20445"/>
</dbReference>
<dbReference type="GO" id="GO:0006886">
    <property type="term" value="P:intracellular protein transport"/>
    <property type="evidence" value="ECO:0007669"/>
    <property type="project" value="InterPro"/>
</dbReference>
<feature type="compositionally biased region" description="Low complexity" evidence="13">
    <location>
        <begin position="236"/>
        <end position="253"/>
    </location>
</feature>
<evidence type="ECO:0000256" key="8">
    <source>
        <dbReference type="ARBA" id="ARBA00022892"/>
    </source>
</evidence>
<dbReference type="Pfam" id="PF04811">
    <property type="entry name" value="Sec23_trunk"/>
    <property type="match status" value="1"/>
</dbReference>
<dbReference type="InterPro" id="IPR006895">
    <property type="entry name" value="Znf_Sec23_Sec24"/>
</dbReference>